<keyword evidence="1" id="KW-0812">Transmembrane</keyword>
<evidence type="ECO:0000313" key="2">
    <source>
        <dbReference type="EMBL" id="MBK6088042.1"/>
    </source>
</evidence>
<gene>
    <name evidence="2" type="ORF">JKK62_05150</name>
</gene>
<feature type="transmembrane region" description="Helical" evidence="1">
    <location>
        <begin position="93"/>
        <end position="115"/>
    </location>
</feature>
<dbReference type="Pfam" id="PF18936">
    <property type="entry name" value="DUF5684"/>
    <property type="match status" value="1"/>
</dbReference>
<keyword evidence="1" id="KW-1133">Transmembrane helix</keyword>
<name>A0A934WRB4_9FIRM</name>
<dbReference type="InterPro" id="IPR043739">
    <property type="entry name" value="DUF5684"/>
</dbReference>
<reference evidence="2" key="1">
    <citation type="submission" date="2021-01" db="EMBL/GenBank/DDBJ databases">
        <title>Genome public.</title>
        <authorList>
            <person name="Liu C."/>
            <person name="Sun Q."/>
        </authorList>
    </citation>
    <scope>NUCLEOTIDE SEQUENCE</scope>
    <source>
        <strain evidence="2">M6</strain>
    </source>
</reference>
<feature type="transmembrane region" description="Helical" evidence="1">
    <location>
        <begin position="66"/>
        <end position="87"/>
    </location>
</feature>
<keyword evidence="1" id="KW-0472">Membrane</keyword>
<dbReference type="AlphaFoldDB" id="A0A934WRB4"/>
<evidence type="ECO:0000313" key="3">
    <source>
        <dbReference type="Proteomes" id="UP000633365"/>
    </source>
</evidence>
<dbReference type="RefSeq" id="WP_186832953.1">
    <property type="nucleotide sequence ID" value="NZ_JAEQMG010000048.1"/>
</dbReference>
<keyword evidence="3" id="KW-1185">Reference proteome</keyword>
<sequence length="151" mass="16788">MKRLNVDENSLAVWAVILIVAVIIWFVLEVIAEWGIFQKAGEKGWKALIPVYDVYVSHKIVGMSHIWFILEVIAWVIESVFLGLTAIPEWIDIAFGIPVAIITVTSAVIHAVKLCDCFGKGFAFKVGVILLPSVFSMIIAFGKAEYRKPKA</sequence>
<evidence type="ECO:0000256" key="1">
    <source>
        <dbReference type="SAM" id="Phobius"/>
    </source>
</evidence>
<dbReference type="EMBL" id="JAEQMG010000048">
    <property type="protein sequence ID" value="MBK6088042.1"/>
    <property type="molecule type" value="Genomic_DNA"/>
</dbReference>
<comment type="caution">
    <text evidence="2">The sequence shown here is derived from an EMBL/GenBank/DDBJ whole genome shotgun (WGS) entry which is preliminary data.</text>
</comment>
<dbReference type="Proteomes" id="UP000633365">
    <property type="component" value="Unassembled WGS sequence"/>
</dbReference>
<proteinExistence type="predicted"/>
<feature type="transmembrane region" description="Helical" evidence="1">
    <location>
        <begin position="122"/>
        <end position="142"/>
    </location>
</feature>
<protein>
    <submittedName>
        <fullName evidence="2">Uncharacterized protein</fullName>
    </submittedName>
</protein>
<organism evidence="2 3">
    <name type="scientific">Ruminococcus difficilis</name>
    <dbReference type="NCBI Taxonomy" id="2763069"/>
    <lineage>
        <taxon>Bacteria</taxon>
        <taxon>Bacillati</taxon>
        <taxon>Bacillota</taxon>
        <taxon>Clostridia</taxon>
        <taxon>Eubacteriales</taxon>
        <taxon>Oscillospiraceae</taxon>
        <taxon>Ruminococcus</taxon>
    </lineage>
</organism>
<accession>A0A934WRB4</accession>
<feature type="transmembrane region" description="Helical" evidence="1">
    <location>
        <begin position="12"/>
        <end position="36"/>
    </location>
</feature>